<comment type="caution">
    <text evidence="1">The sequence shown here is derived from an EMBL/GenBank/DDBJ whole genome shotgun (WGS) entry which is preliminary data.</text>
</comment>
<dbReference type="InterPro" id="IPR036388">
    <property type="entry name" value="WH-like_DNA-bd_sf"/>
</dbReference>
<proteinExistence type="predicted"/>
<dbReference type="Gene3D" id="1.10.10.10">
    <property type="entry name" value="Winged helix-like DNA-binding domain superfamily/Winged helix DNA-binding domain"/>
    <property type="match status" value="1"/>
</dbReference>
<sequence length="120" mass="12592">MTRLTLRLDFANGSQIGPGKIRLLEAIAATGSIAAAGRSMGMSYRRAWLLVDQINRAFTQPAVTGQTGGSGGGGTALTDWGRELVALYREVETESRATNAAALARLEGMLGTGPIQIDEV</sequence>
<dbReference type="PANTHER" id="PTHR30432">
    <property type="entry name" value="TRANSCRIPTIONAL REGULATOR MODE"/>
    <property type="match status" value="1"/>
</dbReference>
<dbReference type="InterPro" id="IPR051815">
    <property type="entry name" value="Molybdate_resp_trans_reg"/>
</dbReference>
<evidence type="ECO:0000313" key="2">
    <source>
        <dbReference type="Proteomes" id="UP000216998"/>
    </source>
</evidence>
<dbReference type="EMBL" id="NOXU01000022">
    <property type="protein sequence ID" value="OYQ36479.1"/>
    <property type="molecule type" value="Genomic_DNA"/>
</dbReference>
<organism evidence="1 2">
    <name type="scientific">Niveispirillum lacus</name>
    <dbReference type="NCBI Taxonomy" id="1981099"/>
    <lineage>
        <taxon>Bacteria</taxon>
        <taxon>Pseudomonadati</taxon>
        <taxon>Pseudomonadota</taxon>
        <taxon>Alphaproteobacteria</taxon>
        <taxon>Rhodospirillales</taxon>
        <taxon>Azospirillaceae</taxon>
        <taxon>Niveispirillum</taxon>
    </lineage>
</organism>
<dbReference type="SUPFAM" id="SSF46785">
    <property type="entry name" value="Winged helix' DNA-binding domain"/>
    <property type="match status" value="1"/>
</dbReference>
<evidence type="ECO:0000313" key="1">
    <source>
        <dbReference type="EMBL" id="OYQ36479.1"/>
    </source>
</evidence>
<name>A0A255Z4V2_9PROT</name>
<dbReference type="PANTHER" id="PTHR30432:SF1">
    <property type="entry name" value="DNA-BINDING TRANSCRIPTIONAL DUAL REGULATOR MODE"/>
    <property type="match status" value="1"/>
</dbReference>
<accession>A0A255Z4V2</accession>
<dbReference type="AlphaFoldDB" id="A0A255Z4V2"/>
<dbReference type="Proteomes" id="UP000216998">
    <property type="component" value="Unassembled WGS sequence"/>
</dbReference>
<keyword evidence="2" id="KW-1185">Reference proteome</keyword>
<dbReference type="InterPro" id="IPR036390">
    <property type="entry name" value="WH_DNA-bd_sf"/>
</dbReference>
<dbReference type="OrthoDB" id="9800709at2"/>
<dbReference type="RefSeq" id="WP_094454122.1">
    <property type="nucleotide sequence ID" value="NZ_NOXU01000022.1"/>
</dbReference>
<reference evidence="1 2" key="1">
    <citation type="submission" date="2017-07" db="EMBL/GenBank/DDBJ databases">
        <title>Niveispirillum cyanobacteriorum sp. nov., isolated from cyanobacterial aggregates in a eutrophic lake.</title>
        <authorList>
            <person name="Cai H."/>
        </authorList>
    </citation>
    <scope>NUCLEOTIDE SEQUENCE [LARGE SCALE GENOMIC DNA]</scope>
    <source>
        <strain evidence="2">TH1-14</strain>
    </source>
</reference>
<protein>
    <submittedName>
        <fullName evidence="1">LysR family transcriptional regulator</fullName>
    </submittedName>
</protein>
<gene>
    <name evidence="1" type="ORF">CHU95_04445</name>
</gene>